<dbReference type="OrthoDB" id="9805698at2"/>
<evidence type="ECO:0000313" key="4">
    <source>
        <dbReference type="Proteomes" id="UP000237798"/>
    </source>
</evidence>
<reference evidence="3 4" key="1">
    <citation type="submission" date="2018-03" db="EMBL/GenBank/DDBJ databases">
        <title>Genome sequence of Clostridium luticellarii DSM 29923.</title>
        <authorList>
            <person name="Poehlein A."/>
            <person name="Daniel R."/>
        </authorList>
    </citation>
    <scope>NUCLEOTIDE SEQUENCE [LARGE SCALE GENOMIC DNA]</scope>
    <source>
        <strain evidence="3 4">DSM 29923</strain>
    </source>
</reference>
<dbReference type="NCBIfam" id="TIGR00277">
    <property type="entry name" value="HDIG"/>
    <property type="match status" value="1"/>
</dbReference>
<dbReference type="InterPro" id="IPR006675">
    <property type="entry name" value="HDIG_dom"/>
</dbReference>
<evidence type="ECO:0000256" key="1">
    <source>
        <dbReference type="ARBA" id="ARBA00022741"/>
    </source>
</evidence>
<sequence length="203" mass="23513">MTDTYNLYLNIENSLLHDFNPSVYLEKVCTNPTFQQYPFSMLYKLKTTEQSKKYHPEGSVWNHTLLVVDEAAKIKTRSKNQKVLMWAALLHDIGKPSTTKKRKGRITSYDHDRAGAELSNEFLSCFTGDKNFIHDVCNLIRYHMQVLFVVNALPFADIQGMKHDTDIHEVALLGLCDRMGRLNADKLKEQKDIEKFLIKCKNK</sequence>
<dbReference type="RefSeq" id="WP_106008417.1">
    <property type="nucleotide sequence ID" value="NZ_JALCQO010000038.1"/>
</dbReference>
<protein>
    <submittedName>
        <fullName evidence="3">Multifunctional tRNA nucleotidyl transferase/2'3'-cyclic phosphodiesterase/2'nucleotidase/phosphatase</fullName>
    </submittedName>
</protein>
<dbReference type="EMBL" id="PVXP01000008">
    <property type="protein sequence ID" value="PRR86098.1"/>
    <property type="molecule type" value="Genomic_DNA"/>
</dbReference>
<gene>
    <name evidence="3" type="ORF">CLLU_09300</name>
</gene>
<keyword evidence="4" id="KW-1185">Reference proteome</keyword>
<keyword evidence="3" id="KW-0808">Transferase</keyword>
<name>A0A2T0BQE4_9CLOT</name>
<dbReference type="Pfam" id="PF01966">
    <property type="entry name" value="HD"/>
    <property type="match status" value="1"/>
</dbReference>
<evidence type="ECO:0000259" key="2">
    <source>
        <dbReference type="SMART" id="SM00471"/>
    </source>
</evidence>
<dbReference type="Proteomes" id="UP000237798">
    <property type="component" value="Unassembled WGS sequence"/>
</dbReference>
<dbReference type="InterPro" id="IPR003607">
    <property type="entry name" value="HD/PDEase_dom"/>
</dbReference>
<dbReference type="InterPro" id="IPR006674">
    <property type="entry name" value="HD_domain"/>
</dbReference>
<dbReference type="PANTHER" id="PTHR47545">
    <property type="entry name" value="MULTIFUNCTIONAL CCA PROTEIN"/>
    <property type="match status" value="1"/>
</dbReference>
<keyword evidence="1" id="KW-0547">Nucleotide-binding</keyword>
<feature type="domain" description="HD/PDEase" evidence="2">
    <location>
        <begin position="56"/>
        <end position="191"/>
    </location>
</feature>
<dbReference type="PANTHER" id="PTHR47545:SF2">
    <property type="entry name" value="CC-ADDING TRNA NUCLEOTIDYLTRANSFERASE"/>
    <property type="match status" value="1"/>
</dbReference>
<dbReference type="SMART" id="SM00471">
    <property type="entry name" value="HDc"/>
    <property type="match status" value="1"/>
</dbReference>
<evidence type="ECO:0000313" key="3">
    <source>
        <dbReference type="EMBL" id="PRR86098.1"/>
    </source>
</evidence>
<dbReference type="InterPro" id="IPR050124">
    <property type="entry name" value="tRNA_CCA-adding_enzyme"/>
</dbReference>
<dbReference type="SUPFAM" id="SSF109604">
    <property type="entry name" value="HD-domain/PDEase-like"/>
    <property type="match status" value="1"/>
</dbReference>
<dbReference type="AlphaFoldDB" id="A0A2T0BQE4"/>
<accession>A0A2T0BQE4</accession>
<proteinExistence type="predicted"/>
<organism evidence="3 4">
    <name type="scientific">Clostridium luticellarii</name>
    <dbReference type="NCBI Taxonomy" id="1691940"/>
    <lineage>
        <taxon>Bacteria</taxon>
        <taxon>Bacillati</taxon>
        <taxon>Bacillota</taxon>
        <taxon>Clostridia</taxon>
        <taxon>Eubacteriales</taxon>
        <taxon>Clostridiaceae</taxon>
        <taxon>Clostridium</taxon>
    </lineage>
</organism>
<comment type="caution">
    <text evidence="3">The sequence shown here is derived from an EMBL/GenBank/DDBJ whole genome shotgun (WGS) entry which is preliminary data.</text>
</comment>
<dbReference type="GO" id="GO:0000166">
    <property type="term" value="F:nucleotide binding"/>
    <property type="evidence" value="ECO:0007669"/>
    <property type="project" value="UniProtKB-KW"/>
</dbReference>
<dbReference type="CDD" id="cd00077">
    <property type="entry name" value="HDc"/>
    <property type="match status" value="1"/>
</dbReference>
<dbReference type="GO" id="GO:0016740">
    <property type="term" value="F:transferase activity"/>
    <property type="evidence" value="ECO:0007669"/>
    <property type="project" value="UniProtKB-KW"/>
</dbReference>
<dbReference type="Gene3D" id="1.10.3090.10">
    <property type="entry name" value="cca-adding enzyme, domain 2"/>
    <property type="match status" value="1"/>
</dbReference>